<evidence type="ECO:0000256" key="6">
    <source>
        <dbReference type="ARBA" id="ARBA00022777"/>
    </source>
</evidence>
<proteinExistence type="predicted"/>
<reference evidence="8 9" key="1">
    <citation type="journal article" date="2011" name="J. Bacteriol.">
        <title>Draft genome sequence of Caloramator australicus strain RC3T, a thermoanaerobe from the Great Artesian Basin of Australia.</title>
        <authorList>
            <person name="Ogg C.D."/>
            <person name="Patel B.K.C."/>
        </authorList>
    </citation>
    <scope>NUCLEOTIDE SEQUENCE [LARGE SCALE GENOMIC DNA]</scope>
    <source>
        <strain evidence="8 9">RC3</strain>
    </source>
</reference>
<gene>
    <name evidence="8" type="ORF">CAAU_0121</name>
</gene>
<feature type="domain" description="PTS EIIA type-1" evidence="7">
    <location>
        <begin position="28"/>
        <end position="132"/>
    </location>
</feature>
<dbReference type="RefSeq" id="WP_008907494.1">
    <property type="nucleotide sequence ID" value="NZ_CAKP01000002.1"/>
</dbReference>
<dbReference type="AlphaFoldDB" id="G0V3T1"/>
<dbReference type="InterPro" id="IPR011055">
    <property type="entry name" value="Dup_hybrid_motif"/>
</dbReference>
<dbReference type="EC" id="2.7.1.69" evidence="8"/>
<dbReference type="FunFam" id="2.70.70.10:FF:000001">
    <property type="entry name" value="PTS system glucose-specific IIA component"/>
    <property type="match status" value="1"/>
</dbReference>
<dbReference type="InterPro" id="IPR050890">
    <property type="entry name" value="PTS_EIIA_component"/>
</dbReference>
<keyword evidence="9" id="KW-1185">Reference proteome</keyword>
<keyword evidence="6" id="KW-0418">Kinase</keyword>
<name>G0V3T1_9CLOT</name>
<comment type="subcellular location">
    <subcellularLocation>
        <location evidence="1">Cytoplasm</location>
    </subcellularLocation>
</comment>
<dbReference type="GO" id="GO:0009401">
    <property type="term" value="P:phosphoenolpyruvate-dependent sugar phosphotransferase system"/>
    <property type="evidence" value="ECO:0007669"/>
    <property type="project" value="UniProtKB-KW"/>
</dbReference>
<dbReference type="PANTHER" id="PTHR45008:SF1">
    <property type="entry name" value="PTS SYSTEM GLUCOSE-SPECIFIC EIIA COMPONENT"/>
    <property type="match status" value="1"/>
</dbReference>
<dbReference type="PROSITE" id="PS51093">
    <property type="entry name" value="PTS_EIIA_TYPE_1"/>
    <property type="match status" value="1"/>
</dbReference>
<evidence type="ECO:0000259" key="7">
    <source>
        <dbReference type="PROSITE" id="PS51093"/>
    </source>
</evidence>
<dbReference type="SUPFAM" id="SSF51261">
    <property type="entry name" value="Duplicated hybrid motif"/>
    <property type="match status" value="1"/>
</dbReference>
<evidence type="ECO:0000313" key="9">
    <source>
        <dbReference type="Proteomes" id="UP000007652"/>
    </source>
</evidence>
<evidence type="ECO:0000313" key="8">
    <source>
        <dbReference type="EMBL" id="CCC57771.1"/>
    </source>
</evidence>
<comment type="caution">
    <text evidence="8">The sequence shown here is derived from an EMBL/GenBank/DDBJ whole genome shotgun (WGS) entry which is preliminary data.</text>
</comment>
<dbReference type="OrthoDB" id="92465at2"/>
<dbReference type="EMBL" id="CAKP01000002">
    <property type="protein sequence ID" value="CCC57771.1"/>
    <property type="molecule type" value="Genomic_DNA"/>
</dbReference>
<dbReference type="eggNOG" id="COG2190">
    <property type="taxonomic scope" value="Bacteria"/>
</dbReference>
<protein>
    <submittedName>
        <fullName evidence="8">PTS system, glucose-specific IIA component</fullName>
        <ecNumber evidence="8">2.7.1.69</ecNumber>
    </submittedName>
</protein>
<dbReference type="Pfam" id="PF00358">
    <property type="entry name" value="PTS_EIIA_1"/>
    <property type="match status" value="1"/>
</dbReference>
<dbReference type="PROSITE" id="PS00371">
    <property type="entry name" value="PTS_EIIA_TYPE_1_HIS"/>
    <property type="match status" value="1"/>
</dbReference>
<sequence>MFGLFSKRQIEIKSPIKGKVIDLSQVPDEVFSSKMVGDGFAIDPKDNTIYSPVEGEIIQVFPTGHAIGIKTKEGLEILIHIGIDTVELKGKGFVTFVNEGDYVWIGDKLITFDLELIKNKAKSTIIPVLITNMEKVKEMNVNFIDAEEGDVIANVRLK</sequence>
<keyword evidence="5" id="KW-0598">Phosphotransferase system</keyword>
<keyword evidence="2" id="KW-0813">Transport</keyword>
<evidence type="ECO:0000256" key="2">
    <source>
        <dbReference type="ARBA" id="ARBA00022448"/>
    </source>
</evidence>
<keyword evidence="3" id="KW-0762">Sugar transport</keyword>
<dbReference type="GO" id="GO:0005737">
    <property type="term" value="C:cytoplasm"/>
    <property type="evidence" value="ECO:0007669"/>
    <property type="project" value="UniProtKB-SubCell"/>
</dbReference>
<dbReference type="NCBIfam" id="TIGR00830">
    <property type="entry name" value="PTBA"/>
    <property type="match status" value="1"/>
</dbReference>
<evidence type="ECO:0000256" key="5">
    <source>
        <dbReference type="ARBA" id="ARBA00022683"/>
    </source>
</evidence>
<keyword evidence="4 8" id="KW-0808">Transferase</keyword>
<evidence type="ECO:0000256" key="4">
    <source>
        <dbReference type="ARBA" id="ARBA00022679"/>
    </source>
</evidence>
<dbReference type="Proteomes" id="UP000007652">
    <property type="component" value="Unassembled WGS sequence"/>
</dbReference>
<dbReference type="InterPro" id="IPR001127">
    <property type="entry name" value="PTS_EIIA_1_perm"/>
</dbReference>
<dbReference type="Gene3D" id="2.70.70.10">
    <property type="entry name" value="Glucose Permease (Domain IIA)"/>
    <property type="match status" value="1"/>
</dbReference>
<evidence type="ECO:0000256" key="3">
    <source>
        <dbReference type="ARBA" id="ARBA00022597"/>
    </source>
</evidence>
<organism evidence="8 9">
    <name type="scientific">Caloramator australicus RC3</name>
    <dbReference type="NCBI Taxonomy" id="857293"/>
    <lineage>
        <taxon>Bacteria</taxon>
        <taxon>Bacillati</taxon>
        <taxon>Bacillota</taxon>
        <taxon>Clostridia</taxon>
        <taxon>Eubacteriales</taxon>
        <taxon>Clostridiaceae</taxon>
        <taxon>Caloramator</taxon>
    </lineage>
</organism>
<evidence type="ECO:0000256" key="1">
    <source>
        <dbReference type="ARBA" id="ARBA00004496"/>
    </source>
</evidence>
<accession>G0V3T1</accession>
<dbReference type="STRING" id="857293.CAAU_0121"/>
<dbReference type="GO" id="GO:0016301">
    <property type="term" value="F:kinase activity"/>
    <property type="evidence" value="ECO:0007669"/>
    <property type="project" value="UniProtKB-KW"/>
</dbReference>
<dbReference type="PANTHER" id="PTHR45008">
    <property type="entry name" value="PTS SYSTEM GLUCOSE-SPECIFIC EIIA COMPONENT"/>
    <property type="match status" value="1"/>
</dbReference>